<comment type="subcellular location">
    <subcellularLocation>
        <location evidence="12">Cytoplasm</location>
    </subcellularLocation>
</comment>
<dbReference type="Proteomes" id="UP000198373">
    <property type="component" value="Unassembled WGS sequence"/>
</dbReference>
<keyword evidence="10 12" id="KW-0630">Potassium</keyword>
<keyword evidence="12" id="KW-0963">Cytoplasm</keyword>
<evidence type="ECO:0000313" key="16">
    <source>
        <dbReference type="Proteomes" id="UP000198373"/>
    </source>
</evidence>
<dbReference type="InterPro" id="IPR029056">
    <property type="entry name" value="Ribokinase-like"/>
</dbReference>
<feature type="binding site" evidence="12">
    <location>
        <position position="247"/>
    </location>
    <ligand>
        <name>substrate</name>
    </ligand>
</feature>
<gene>
    <name evidence="12" type="primary">rbsK</name>
    <name evidence="15" type="ORF">SAMN06893096_109125</name>
</gene>
<feature type="binding site" evidence="12">
    <location>
        <begin position="246"/>
        <end position="247"/>
    </location>
    <ligand>
        <name>ATP</name>
        <dbReference type="ChEBI" id="CHEBI:30616"/>
    </ligand>
</feature>
<comment type="similarity">
    <text evidence="12">Belongs to the carbohydrate kinase PfkB family. Ribokinase subfamily.</text>
</comment>
<dbReference type="EC" id="2.7.1.15" evidence="2 12"/>
<dbReference type="Gene3D" id="3.40.1190.20">
    <property type="match status" value="1"/>
</dbReference>
<feature type="binding site" evidence="12">
    <location>
        <begin position="10"/>
        <end position="12"/>
    </location>
    <ligand>
        <name>substrate</name>
    </ligand>
</feature>
<evidence type="ECO:0000256" key="3">
    <source>
        <dbReference type="ARBA" id="ARBA00016943"/>
    </source>
</evidence>
<feature type="binding site" evidence="12">
    <location>
        <position position="280"/>
    </location>
    <ligand>
        <name>K(+)</name>
        <dbReference type="ChEBI" id="CHEBI:29103"/>
    </ligand>
</feature>
<feature type="compositionally biased region" description="Gly residues" evidence="13">
    <location>
        <begin position="368"/>
        <end position="377"/>
    </location>
</feature>
<feature type="binding site" evidence="12">
    <location>
        <position position="243"/>
    </location>
    <ligand>
        <name>K(+)</name>
        <dbReference type="ChEBI" id="CHEBI:29103"/>
    </ligand>
</feature>
<dbReference type="AlphaFoldDB" id="A0A239HZE7"/>
<evidence type="ECO:0000256" key="7">
    <source>
        <dbReference type="ARBA" id="ARBA00022777"/>
    </source>
</evidence>
<feature type="region of interest" description="Disordered" evidence="13">
    <location>
        <begin position="307"/>
        <end position="377"/>
    </location>
</feature>
<feature type="binding site" evidence="12">
    <location>
        <begin position="38"/>
        <end position="42"/>
    </location>
    <ligand>
        <name>substrate</name>
    </ligand>
</feature>
<feature type="active site" description="Proton acceptor" evidence="12">
    <location>
        <position position="247"/>
    </location>
</feature>
<evidence type="ECO:0000256" key="9">
    <source>
        <dbReference type="ARBA" id="ARBA00022842"/>
    </source>
</evidence>
<feature type="binding site" evidence="12">
    <location>
        <position position="277"/>
    </location>
    <ligand>
        <name>K(+)</name>
        <dbReference type="ChEBI" id="CHEBI:29103"/>
    </ligand>
</feature>
<dbReference type="PANTHER" id="PTHR10584:SF166">
    <property type="entry name" value="RIBOKINASE"/>
    <property type="match status" value="1"/>
</dbReference>
<evidence type="ECO:0000259" key="14">
    <source>
        <dbReference type="Pfam" id="PF00294"/>
    </source>
</evidence>
<evidence type="ECO:0000256" key="4">
    <source>
        <dbReference type="ARBA" id="ARBA00022679"/>
    </source>
</evidence>
<comment type="cofactor">
    <cofactor evidence="12">
        <name>Mg(2+)</name>
        <dbReference type="ChEBI" id="CHEBI:18420"/>
    </cofactor>
    <text evidence="12">Requires a divalent cation, most likely magnesium in vivo, as an electrophilic catalyst to aid phosphoryl group transfer. It is the chelate of the metal and the nucleotide that is the actual substrate.</text>
</comment>
<proteinExistence type="inferred from homology"/>
<keyword evidence="5 12" id="KW-0479">Metal-binding</keyword>
<accession>A0A239HZE7</accession>
<feature type="binding site" evidence="12">
    <location>
        <begin position="214"/>
        <end position="219"/>
    </location>
    <ligand>
        <name>ATP</name>
        <dbReference type="ChEBI" id="CHEBI:30616"/>
    </ligand>
</feature>
<keyword evidence="16" id="KW-1185">Reference proteome</keyword>
<feature type="binding site" evidence="12">
    <location>
        <position position="282"/>
    </location>
    <ligand>
        <name>K(+)</name>
        <dbReference type="ChEBI" id="CHEBI:29103"/>
    </ligand>
</feature>
<dbReference type="UniPathway" id="UPA00916">
    <property type="reaction ID" value="UER00889"/>
</dbReference>
<evidence type="ECO:0000256" key="13">
    <source>
        <dbReference type="SAM" id="MobiDB-lite"/>
    </source>
</evidence>
<dbReference type="HAMAP" id="MF_01987">
    <property type="entry name" value="Ribokinase"/>
    <property type="match status" value="1"/>
</dbReference>
<dbReference type="InterPro" id="IPR002173">
    <property type="entry name" value="Carboh/pur_kinase_PfkB_CS"/>
</dbReference>
<evidence type="ECO:0000256" key="8">
    <source>
        <dbReference type="ARBA" id="ARBA00022840"/>
    </source>
</evidence>
<feature type="compositionally biased region" description="Basic and acidic residues" evidence="13">
    <location>
        <begin position="321"/>
        <end position="338"/>
    </location>
</feature>
<feature type="compositionally biased region" description="Basic and acidic residues" evidence="13">
    <location>
        <begin position="345"/>
        <end position="362"/>
    </location>
</feature>
<dbReference type="PANTHER" id="PTHR10584">
    <property type="entry name" value="SUGAR KINASE"/>
    <property type="match status" value="1"/>
</dbReference>
<feature type="domain" description="Carbohydrate kinase PfkB" evidence="14">
    <location>
        <begin position="3"/>
        <end position="289"/>
    </location>
</feature>
<dbReference type="InterPro" id="IPR002139">
    <property type="entry name" value="Ribo/fructo_kinase"/>
</dbReference>
<sequence>MTVAVVGSLNEDVLVRVGRLPGRGETVVGRDTVLAPGGKGANQAAAAGRLGGGVAMVGRVGDDPAAGRQLAALTAAGVDVSAVHRTPGALTGTATIPVEDGSGENLIVVVPGANAELGPGDVDVAAVRDARVVLLQLEVPLETVQAAAGTARGTVVLTPAPPQPLPAGLLARVDVLVPNEHELVQLAGARPAERTPAELAALARDLAAGTVVVTLGARGALLVPDGGPALLQPPPPVTAVDTTGAGDAFCGALAVALAAGTAPAGAVAAAVTAAALSTTGAGARGALPDAAAVQAALPGLPAAVAVGSAVDPPDPRAQVRPAEDRGGPAMTEPERPPRSPEPAEGGDRPGEEEAGRTPHAEEPAEGGDVSGGGADTP</sequence>
<organism evidence="15 16">
    <name type="scientific">Geodermatophilus pulveris</name>
    <dbReference type="NCBI Taxonomy" id="1564159"/>
    <lineage>
        <taxon>Bacteria</taxon>
        <taxon>Bacillati</taxon>
        <taxon>Actinomycetota</taxon>
        <taxon>Actinomycetes</taxon>
        <taxon>Geodermatophilales</taxon>
        <taxon>Geodermatophilaceae</taxon>
        <taxon>Geodermatophilus</taxon>
    </lineage>
</organism>
<name>A0A239HZE7_9ACTN</name>
<reference evidence="16" key="1">
    <citation type="submission" date="2017-06" db="EMBL/GenBank/DDBJ databases">
        <authorList>
            <person name="Varghese N."/>
            <person name="Submissions S."/>
        </authorList>
    </citation>
    <scope>NUCLEOTIDE SEQUENCE [LARGE SCALE GENOMIC DNA]</scope>
    <source>
        <strain evidence="16">DSM 46839</strain>
    </source>
</reference>
<comment type="pathway">
    <text evidence="12">Carbohydrate metabolism; D-ribose degradation; D-ribose 5-phosphate from beta-D-ribopyranose: step 2/2.</text>
</comment>
<dbReference type="CDD" id="cd01174">
    <property type="entry name" value="ribokinase"/>
    <property type="match status" value="1"/>
</dbReference>
<feature type="binding site" evidence="12">
    <location>
        <position position="138"/>
    </location>
    <ligand>
        <name>substrate</name>
    </ligand>
</feature>
<comment type="similarity">
    <text evidence="1">Belongs to the carbohydrate kinase pfkB family.</text>
</comment>
<feature type="binding site" evidence="12">
    <location>
        <position position="179"/>
    </location>
    <ligand>
        <name>ATP</name>
        <dbReference type="ChEBI" id="CHEBI:30616"/>
    </ligand>
</feature>
<dbReference type="GO" id="GO:0004747">
    <property type="term" value="F:ribokinase activity"/>
    <property type="evidence" value="ECO:0007669"/>
    <property type="project" value="UniProtKB-UniRule"/>
</dbReference>
<comment type="function">
    <text evidence="12">Catalyzes the phosphorylation of ribose at O-5 in a reaction requiring ATP and magnesium. The resulting D-ribose-5-phosphate can then be used either for sythesis of nucleotides, histidine, and tryptophan, or as a component of the pentose phosphate pathway.</text>
</comment>
<keyword evidence="8 12" id="KW-0067">ATP-binding</keyword>
<comment type="activity regulation">
    <text evidence="12">Activated by a monovalent cation that binds near, but not in, the active site. The most likely occupant of the site in vivo is potassium. Ion binding induces a conformational change that may alter substrate affinity.</text>
</comment>
<comment type="subunit">
    <text evidence="12">Homodimer.</text>
</comment>
<dbReference type="SUPFAM" id="SSF53613">
    <property type="entry name" value="Ribokinase-like"/>
    <property type="match status" value="1"/>
</dbReference>
<evidence type="ECO:0000256" key="5">
    <source>
        <dbReference type="ARBA" id="ARBA00022723"/>
    </source>
</evidence>
<dbReference type="GO" id="GO:0005524">
    <property type="term" value="F:ATP binding"/>
    <property type="evidence" value="ECO:0007669"/>
    <property type="project" value="UniProtKB-UniRule"/>
</dbReference>
<dbReference type="EMBL" id="FZOO01000009">
    <property type="protein sequence ID" value="SNS86665.1"/>
    <property type="molecule type" value="Genomic_DNA"/>
</dbReference>
<keyword evidence="9 12" id="KW-0460">Magnesium</keyword>
<dbReference type="PRINTS" id="PR00990">
    <property type="entry name" value="RIBOKINASE"/>
</dbReference>
<dbReference type="RefSeq" id="WP_245821309.1">
    <property type="nucleotide sequence ID" value="NZ_FZOO01000009.1"/>
</dbReference>
<evidence type="ECO:0000256" key="6">
    <source>
        <dbReference type="ARBA" id="ARBA00022741"/>
    </source>
</evidence>
<dbReference type="PROSITE" id="PS00584">
    <property type="entry name" value="PFKB_KINASES_2"/>
    <property type="match status" value="1"/>
</dbReference>
<comment type="caution">
    <text evidence="12">Lacks conserved residue(s) required for the propagation of feature annotation.</text>
</comment>
<dbReference type="InterPro" id="IPR011877">
    <property type="entry name" value="Ribokinase"/>
</dbReference>
<evidence type="ECO:0000256" key="2">
    <source>
        <dbReference type="ARBA" id="ARBA00012035"/>
    </source>
</evidence>
<keyword evidence="11 12" id="KW-0119">Carbohydrate metabolism</keyword>
<keyword evidence="7 12" id="KW-0418">Kinase</keyword>
<keyword evidence="4 12" id="KW-0808">Transferase</keyword>
<evidence type="ECO:0000256" key="11">
    <source>
        <dbReference type="ARBA" id="ARBA00023277"/>
    </source>
</evidence>
<feature type="binding site" evidence="12">
    <location>
        <position position="241"/>
    </location>
    <ligand>
        <name>K(+)</name>
        <dbReference type="ChEBI" id="CHEBI:29103"/>
    </ligand>
</feature>
<keyword evidence="6 12" id="KW-0547">Nucleotide-binding</keyword>
<protein>
    <recommendedName>
        <fullName evidence="3 12">Ribokinase</fullName>
        <shortName evidence="12">RK</shortName>
        <ecNumber evidence="2 12">2.7.1.15</ecNumber>
    </recommendedName>
</protein>
<evidence type="ECO:0000256" key="1">
    <source>
        <dbReference type="ARBA" id="ARBA00005380"/>
    </source>
</evidence>
<evidence type="ECO:0000313" key="15">
    <source>
        <dbReference type="EMBL" id="SNS86665.1"/>
    </source>
</evidence>
<evidence type="ECO:0000256" key="12">
    <source>
        <dbReference type="HAMAP-Rule" id="MF_01987"/>
    </source>
</evidence>
<dbReference type="GO" id="GO:0005829">
    <property type="term" value="C:cytosol"/>
    <property type="evidence" value="ECO:0007669"/>
    <property type="project" value="TreeGrafter"/>
</dbReference>
<dbReference type="GO" id="GO:0046872">
    <property type="term" value="F:metal ion binding"/>
    <property type="evidence" value="ECO:0007669"/>
    <property type="project" value="UniProtKB-KW"/>
</dbReference>
<comment type="catalytic activity">
    <reaction evidence="12">
        <text>D-ribose + ATP = D-ribose 5-phosphate + ADP + H(+)</text>
        <dbReference type="Rhea" id="RHEA:13697"/>
        <dbReference type="ChEBI" id="CHEBI:15378"/>
        <dbReference type="ChEBI" id="CHEBI:30616"/>
        <dbReference type="ChEBI" id="CHEBI:47013"/>
        <dbReference type="ChEBI" id="CHEBI:78346"/>
        <dbReference type="ChEBI" id="CHEBI:456216"/>
        <dbReference type="EC" id="2.7.1.15"/>
    </reaction>
</comment>
<dbReference type="InterPro" id="IPR011611">
    <property type="entry name" value="PfkB_dom"/>
</dbReference>
<evidence type="ECO:0000256" key="10">
    <source>
        <dbReference type="ARBA" id="ARBA00022958"/>
    </source>
</evidence>
<dbReference type="Pfam" id="PF00294">
    <property type="entry name" value="PfkB"/>
    <property type="match status" value="1"/>
</dbReference>
<dbReference type="GO" id="GO:0019303">
    <property type="term" value="P:D-ribose catabolic process"/>
    <property type="evidence" value="ECO:0007669"/>
    <property type="project" value="UniProtKB-UniRule"/>
</dbReference>